<evidence type="ECO:0000256" key="6">
    <source>
        <dbReference type="ARBA" id="ARBA00022679"/>
    </source>
</evidence>
<feature type="transmembrane region" description="Helical" evidence="11">
    <location>
        <begin position="32"/>
        <end position="51"/>
    </location>
</feature>
<dbReference type="RefSeq" id="WP_284392458.1">
    <property type="nucleotide sequence ID" value="NZ_BSNK01000002.1"/>
</dbReference>
<dbReference type="PANTHER" id="PTHR11048:SF28">
    <property type="entry name" value="4-HYDROXYBENZOATE POLYPRENYLTRANSFERASE, MITOCHONDRIAL"/>
    <property type="match status" value="1"/>
</dbReference>
<dbReference type="Proteomes" id="UP001161391">
    <property type="component" value="Unassembled WGS sequence"/>
</dbReference>
<evidence type="ECO:0000313" key="14">
    <source>
        <dbReference type="Proteomes" id="UP001161391"/>
    </source>
</evidence>
<evidence type="ECO:0000256" key="12">
    <source>
        <dbReference type="NCBIfam" id="TIGR01474"/>
    </source>
</evidence>
<evidence type="ECO:0000256" key="3">
    <source>
        <dbReference type="ARBA" id="ARBA00005985"/>
    </source>
</evidence>
<feature type="transmembrane region" description="Helical" evidence="11">
    <location>
        <begin position="107"/>
        <end position="126"/>
    </location>
</feature>
<protein>
    <recommendedName>
        <fullName evidence="11 12">4-hydroxybenzoate octaprenyltransferase</fullName>
        <ecNumber evidence="11 12">2.5.1.39</ecNumber>
    </recommendedName>
    <alternativeName>
        <fullName evidence="11">4-HB polyprenyltransferase</fullName>
    </alternativeName>
</protein>
<gene>
    <name evidence="11 13" type="primary">ubiA</name>
    <name evidence="13" type="ORF">GCM10007853_30670</name>
</gene>
<reference evidence="13" key="2">
    <citation type="submission" date="2023-01" db="EMBL/GenBank/DDBJ databases">
        <title>Draft genome sequence of Algimonas ampicilliniresistens strain NBRC 108219.</title>
        <authorList>
            <person name="Sun Q."/>
            <person name="Mori K."/>
        </authorList>
    </citation>
    <scope>NUCLEOTIDE SEQUENCE</scope>
    <source>
        <strain evidence="13">NBRC 108219</strain>
    </source>
</reference>
<dbReference type="PANTHER" id="PTHR11048">
    <property type="entry name" value="PRENYLTRANSFERASES"/>
    <property type="match status" value="1"/>
</dbReference>
<evidence type="ECO:0000256" key="4">
    <source>
        <dbReference type="ARBA" id="ARBA00022475"/>
    </source>
</evidence>
<feature type="transmembrane region" description="Helical" evidence="11">
    <location>
        <begin position="226"/>
        <end position="247"/>
    </location>
</feature>
<feature type="transmembrane region" description="Helical" evidence="11">
    <location>
        <begin position="63"/>
        <end position="86"/>
    </location>
</feature>
<dbReference type="EMBL" id="BSNK01000002">
    <property type="protein sequence ID" value="GLQ25193.1"/>
    <property type="molecule type" value="Genomic_DNA"/>
</dbReference>
<dbReference type="InterPro" id="IPR030470">
    <property type="entry name" value="UbiA_prenylTrfase_CS"/>
</dbReference>
<comment type="subcellular location">
    <subcellularLocation>
        <location evidence="11">Cell inner membrane</location>
        <topology evidence="11">Multi-pass membrane protein</topology>
    </subcellularLocation>
    <subcellularLocation>
        <location evidence="2">Membrane</location>
        <topology evidence="2">Multi-pass membrane protein</topology>
    </subcellularLocation>
</comment>
<dbReference type="NCBIfam" id="TIGR01474">
    <property type="entry name" value="ubiA_proteo"/>
    <property type="match status" value="1"/>
</dbReference>
<dbReference type="InterPro" id="IPR044878">
    <property type="entry name" value="UbiA_sf"/>
</dbReference>
<evidence type="ECO:0000313" key="13">
    <source>
        <dbReference type="EMBL" id="GLQ25193.1"/>
    </source>
</evidence>
<feature type="transmembrane region" description="Helical" evidence="11">
    <location>
        <begin position="160"/>
        <end position="177"/>
    </location>
</feature>
<comment type="cofactor">
    <cofactor evidence="1 11">
        <name>Mg(2+)</name>
        <dbReference type="ChEBI" id="CHEBI:18420"/>
    </cofactor>
</comment>
<proteinExistence type="inferred from homology"/>
<dbReference type="InterPro" id="IPR000537">
    <property type="entry name" value="UbiA_prenyltransferase"/>
</dbReference>
<comment type="similarity">
    <text evidence="3 11">Belongs to the UbiA prenyltransferase family.</text>
</comment>
<dbReference type="Gene3D" id="1.10.357.140">
    <property type="entry name" value="UbiA prenyltransferase"/>
    <property type="match status" value="1"/>
</dbReference>
<evidence type="ECO:0000256" key="10">
    <source>
        <dbReference type="ARBA" id="ARBA00023136"/>
    </source>
</evidence>
<evidence type="ECO:0000256" key="8">
    <source>
        <dbReference type="ARBA" id="ARBA00022692"/>
    </source>
</evidence>
<feature type="transmembrane region" description="Helical" evidence="11">
    <location>
        <begin position="282"/>
        <end position="300"/>
    </location>
</feature>
<keyword evidence="6 11" id="KW-0808">Transferase</keyword>
<comment type="pathway">
    <text evidence="11">Cofactor biosynthesis; ubiquinone biosynthesis.</text>
</comment>
<keyword evidence="7 11" id="KW-0831">Ubiquinone biosynthesis</keyword>
<comment type="catalytic activity">
    <reaction evidence="11">
        <text>all-trans-octaprenyl diphosphate + 4-hydroxybenzoate = 4-hydroxy-3-(all-trans-octaprenyl)benzoate + diphosphate</text>
        <dbReference type="Rhea" id="RHEA:27782"/>
        <dbReference type="ChEBI" id="CHEBI:1617"/>
        <dbReference type="ChEBI" id="CHEBI:17879"/>
        <dbReference type="ChEBI" id="CHEBI:33019"/>
        <dbReference type="ChEBI" id="CHEBI:57711"/>
        <dbReference type="EC" id="2.5.1.39"/>
    </reaction>
</comment>
<dbReference type="Gene3D" id="1.20.120.1780">
    <property type="entry name" value="UbiA prenyltransferase"/>
    <property type="match status" value="1"/>
</dbReference>
<dbReference type="EC" id="2.5.1.39" evidence="11 12"/>
<keyword evidence="10 11" id="KW-0472">Membrane</keyword>
<evidence type="ECO:0000256" key="7">
    <source>
        <dbReference type="ARBA" id="ARBA00022688"/>
    </source>
</evidence>
<dbReference type="Pfam" id="PF01040">
    <property type="entry name" value="UbiA"/>
    <property type="match status" value="1"/>
</dbReference>
<comment type="caution">
    <text evidence="13">The sequence shown here is derived from an EMBL/GenBank/DDBJ whole genome shotgun (WGS) entry which is preliminary data.</text>
</comment>
<keyword evidence="9 11" id="KW-1133">Transmembrane helix</keyword>
<keyword evidence="5 11" id="KW-0997">Cell inner membrane</keyword>
<keyword evidence="11" id="KW-0460">Magnesium</keyword>
<dbReference type="InterPro" id="IPR006370">
    <property type="entry name" value="HB_polyprenyltransferase-like"/>
</dbReference>
<dbReference type="InterPro" id="IPR039653">
    <property type="entry name" value="Prenyltransferase"/>
</dbReference>
<feature type="transmembrane region" description="Helical" evidence="11">
    <location>
        <begin position="253"/>
        <end position="270"/>
    </location>
</feature>
<keyword evidence="4 11" id="KW-1003">Cell membrane</keyword>
<reference evidence="13" key="1">
    <citation type="journal article" date="2014" name="Int. J. Syst. Evol. Microbiol.">
        <title>Complete genome of a new Firmicutes species belonging to the dominant human colonic microbiota ('Ruminococcus bicirculans') reveals two chromosomes and a selective capacity to utilize plant glucans.</title>
        <authorList>
            <consortium name="NISC Comparative Sequencing Program"/>
            <person name="Wegmann U."/>
            <person name="Louis P."/>
            <person name="Goesmann A."/>
            <person name="Henrissat B."/>
            <person name="Duncan S.H."/>
            <person name="Flint H.J."/>
        </authorList>
    </citation>
    <scope>NUCLEOTIDE SEQUENCE</scope>
    <source>
        <strain evidence="13">NBRC 108219</strain>
    </source>
</reference>
<organism evidence="13 14">
    <name type="scientific">Algimonas ampicilliniresistens</name>
    <dbReference type="NCBI Taxonomy" id="1298735"/>
    <lineage>
        <taxon>Bacteria</taxon>
        <taxon>Pseudomonadati</taxon>
        <taxon>Pseudomonadota</taxon>
        <taxon>Alphaproteobacteria</taxon>
        <taxon>Maricaulales</taxon>
        <taxon>Robiginitomaculaceae</taxon>
        <taxon>Algimonas</taxon>
    </lineage>
</organism>
<sequence>MKVADAARTHWVNRAPVGLRPYLQLSRLDRPVGYWLLALPGWIGLVVPAWLCRPDWQSWSPLYWGALILIGAIAMRGAGCTYNDIVDRDLDAQVDRTASRPLPSGRVTLWQVWLWLALQLTIGFSVWLALPWGAKLIALAALPLVAAYPFMKRITWWPQVWLGLTFNWAVLVAYAIKTGGLDATIGLVYAGLACWTVGYDTIYALQDIEDDAVIGIRSTARRFGDRVRIGVALSYSLCVLLIAAGLFSSQSPISAFAAVPFAAHLIWQIYRLDPSDTSRALRLFKSNGWAAGLLIIALFITQL</sequence>
<accession>A0ABQ5VEK2</accession>
<evidence type="ECO:0000256" key="9">
    <source>
        <dbReference type="ARBA" id="ARBA00022989"/>
    </source>
</evidence>
<name>A0ABQ5VEK2_9PROT</name>
<dbReference type="HAMAP" id="MF_01635">
    <property type="entry name" value="UbiA"/>
    <property type="match status" value="1"/>
</dbReference>
<evidence type="ECO:0000256" key="1">
    <source>
        <dbReference type="ARBA" id="ARBA00001946"/>
    </source>
</evidence>
<dbReference type="CDD" id="cd13959">
    <property type="entry name" value="PT_UbiA_COQ2"/>
    <property type="match status" value="1"/>
</dbReference>
<keyword evidence="14" id="KW-1185">Reference proteome</keyword>
<keyword evidence="8 11" id="KW-0812">Transmembrane</keyword>
<dbReference type="PROSITE" id="PS00943">
    <property type="entry name" value="UBIA"/>
    <property type="match status" value="1"/>
</dbReference>
<evidence type="ECO:0000256" key="2">
    <source>
        <dbReference type="ARBA" id="ARBA00004141"/>
    </source>
</evidence>
<evidence type="ECO:0000256" key="5">
    <source>
        <dbReference type="ARBA" id="ARBA00022519"/>
    </source>
</evidence>
<comment type="function">
    <text evidence="11">Catalyzes the prenylation of para-hydroxybenzoate (PHB) with an all-trans polyprenyl group. Mediates the second step in the final reaction sequence of ubiquinone-8 (UQ-8) biosynthesis, which is the condensation of the polyisoprenoid side chain with PHB, generating the first membrane-bound Q intermediate 3-octaprenyl-4-hydroxybenzoate.</text>
</comment>
<evidence type="ECO:0000256" key="11">
    <source>
        <dbReference type="HAMAP-Rule" id="MF_01635"/>
    </source>
</evidence>